<dbReference type="InterPro" id="IPR029123">
    <property type="entry name" value="RBM39_linker"/>
</dbReference>
<feature type="compositionally biased region" description="Acidic residues" evidence="4">
    <location>
        <begin position="129"/>
        <end position="138"/>
    </location>
</feature>
<evidence type="ECO:0000259" key="5">
    <source>
        <dbReference type="PROSITE" id="PS50102"/>
    </source>
</evidence>
<dbReference type="Pfam" id="PF00076">
    <property type="entry name" value="RRM_1"/>
    <property type="match status" value="3"/>
</dbReference>
<evidence type="ECO:0000313" key="6">
    <source>
        <dbReference type="EMBL" id="KAE8251168.1"/>
    </source>
</evidence>
<dbReference type="GO" id="GO:0006397">
    <property type="term" value="P:mRNA processing"/>
    <property type="evidence" value="ECO:0007669"/>
    <property type="project" value="InterPro"/>
</dbReference>
<accession>A0A177TLU2</accession>
<reference evidence="6" key="1">
    <citation type="submission" date="2016-04" db="EMBL/GenBank/DDBJ databases">
        <authorList>
            <person name="Nguyen H.D."/>
            <person name="Samba Siva P."/>
            <person name="Cullis J."/>
            <person name="Levesque C.A."/>
            <person name="Hambleton S."/>
        </authorList>
    </citation>
    <scope>NUCLEOTIDE SEQUENCE</scope>
    <source>
        <strain evidence="6">DAOMC 236416</strain>
    </source>
</reference>
<proteinExistence type="predicted"/>
<dbReference type="EMBL" id="LWDF02000260">
    <property type="protein sequence ID" value="KAE8251168.1"/>
    <property type="molecule type" value="Genomic_DNA"/>
</dbReference>
<dbReference type="PANTHER" id="PTHR48036">
    <property type="entry name" value="SPLICING FACTOR (PAD-1), PUTATIVE (AFU_ORTHOLOGUE AFUA_1G15810)-RELATED"/>
    <property type="match status" value="1"/>
</dbReference>
<reference evidence="6" key="2">
    <citation type="journal article" date="2019" name="IMA Fungus">
        <title>Genome sequencing and comparison of five Tilletia species to identify candidate genes for the detection of regulated species infecting wheat.</title>
        <authorList>
            <person name="Nguyen H.D.T."/>
            <person name="Sultana T."/>
            <person name="Kesanakurti P."/>
            <person name="Hambleton S."/>
        </authorList>
    </citation>
    <scope>NUCLEOTIDE SEQUENCE</scope>
    <source>
        <strain evidence="6">DAOMC 236416</strain>
    </source>
</reference>
<feature type="compositionally biased region" description="Low complexity" evidence="4">
    <location>
        <begin position="223"/>
        <end position="233"/>
    </location>
</feature>
<evidence type="ECO:0000256" key="4">
    <source>
        <dbReference type="SAM" id="MobiDB-lite"/>
    </source>
</evidence>
<dbReference type="PROSITE" id="PS50102">
    <property type="entry name" value="RRM"/>
    <property type="match status" value="3"/>
</dbReference>
<evidence type="ECO:0000256" key="2">
    <source>
        <dbReference type="ARBA" id="ARBA00022737"/>
    </source>
</evidence>
<dbReference type="SMART" id="SM00360">
    <property type="entry name" value="RRM"/>
    <property type="match status" value="3"/>
</dbReference>
<keyword evidence="1" id="KW-0597">Phosphoprotein</keyword>
<dbReference type="CDD" id="cd12284">
    <property type="entry name" value="RRM2_RBM23_RBM39"/>
    <property type="match status" value="1"/>
</dbReference>
<dbReference type="GO" id="GO:0005634">
    <property type="term" value="C:nucleus"/>
    <property type="evidence" value="ECO:0007669"/>
    <property type="project" value="InterPro"/>
</dbReference>
<feature type="region of interest" description="Disordered" evidence="4">
    <location>
        <begin position="1"/>
        <end position="238"/>
    </location>
</feature>
<dbReference type="GO" id="GO:0003723">
    <property type="term" value="F:RNA binding"/>
    <property type="evidence" value="ECO:0007669"/>
    <property type="project" value="UniProtKB-UniRule"/>
</dbReference>
<dbReference type="SUPFAM" id="SSF54928">
    <property type="entry name" value="RNA-binding domain, RBD"/>
    <property type="match status" value="2"/>
</dbReference>
<feature type="compositionally biased region" description="Basic and acidic residues" evidence="4">
    <location>
        <begin position="139"/>
        <end position="217"/>
    </location>
</feature>
<evidence type="ECO:0000256" key="1">
    <source>
        <dbReference type="ARBA" id="ARBA00022553"/>
    </source>
</evidence>
<sequence>MSERSYQKGRARSPSASMSPRSRADSYDREPAPSSRDRDRERELAQQLRKRSQSGGLGRRSSGKGRLRSFTPSDRSRSASPPPRRGRTPSIVSERSTNGRRGKDWSSPEPDVEESREERRRRRRGARDMDDEDEEMDDVDARGTSERSYNRRRQDEEPRRSTRDRDYERERERTRDRGDRDRDYDRRSYRDRDRYEGRHSDSRRSSIRKDDPPERISSRRRSPSPSGPRFRPTSKAEADDYEDRSIFCSQLAARLVQRDLGEFLESHLGEGAVKDVCIVMDKITKRSKGIGYVELSSRDLVAKALTLSGQVLFGIPILIQPSDASRNRTDSGTNDVIFRPNLPGAGLPILNPSLIGLPGAVMPGMPIHLGLGPAPTNDVNNMAQNVNTAARLYVGSLHFKLTAEEVKTVFDPFGEVEYVDLHREPGTGKSKGFAFVQFRNPPDAQKALAQMDGFVLAGRPIRVGNVNARGSGGGGNIGPSATSTNTMTLGARNDGGQEAQALSSFDEGGGGRLDASARAALMQKLARVPVPEQSRPAEQQRPASIPAAMSKTLQLTNMFDPAEETERDWDKDLAEDVKAECERQYGPVERIHVERESLGDIYVKFNDVQSASRALQGLNGRFFGGKSIGATFISEAIFNAKVG</sequence>
<name>A0A177TLU2_9BASI</name>
<feature type="domain" description="RRM" evidence="5">
    <location>
        <begin position="244"/>
        <end position="324"/>
    </location>
</feature>
<feature type="domain" description="RRM" evidence="5">
    <location>
        <begin position="551"/>
        <end position="635"/>
    </location>
</feature>
<dbReference type="InterPro" id="IPR006509">
    <property type="entry name" value="RBM39_SF"/>
</dbReference>
<comment type="caution">
    <text evidence="6">The sequence shown here is derived from an EMBL/GenBank/DDBJ whole genome shotgun (WGS) entry which is preliminary data.</text>
</comment>
<keyword evidence="7" id="KW-1185">Reference proteome</keyword>
<feature type="domain" description="RRM" evidence="5">
    <location>
        <begin position="390"/>
        <end position="468"/>
    </location>
</feature>
<dbReference type="SMART" id="SM00361">
    <property type="entry name" value="RRM_1"/>
    <property type="match status" value="2"/>
</dbReference>
<protein>
    <recommendedName>
        <fullName evidence="5">RRM domain-containing protein</fullName>
    </recommendedName>
</protein>
<dbReference type="Proteomes" id="UP000077521">
    <property type="component" value="Unassembled WGS sequence"/>
</dbReference>
<evidence type="ECO:0000256" key="3">
    <source>
        <dbReference type="ARBA" id="ARBA00022884"/>
    </source>
</evidence>
<dbReference type="CDD" id="cd12285">
    <property type="entry name" value="RRM3_RBM39_like"/>
    <property type="match status" value="1"/>
</dbReference>
<dbReference type="AlphaFoldDB" id="A0A177TLU2"/>
<dbReference type="Gene3D" id="3.30.70.330">
    <property type="match status" value="3"/>
</dbReference>
<gene>
    <name evidence="6" type="ORF">A4X13_0g4131</name>
</gene>
<dbReference type="InterPro" id="IPR003954">
    <property type="entry name" value="RRM_euk-type"/>
</dbReference>
<evidence type="ECO:0000313" key="7">
    <source>
        <dbReference type="Proteomes" id="UP000077521"/>
    </source>
</evidence>
<dbReference type="InterPro" id="IPR000504">
    <property type="entry name" value="RRM_dom"/>
</dbReference>
<feature type="compositionally biased region" description="Low complexity" evidence="4">
    <location>
        <begin position="12"/>
        <end position="21"/>
    </location>
</feature>
<dbReference type="InterPro" id="IPR012677">
    <property type="entry name" value="Nucleotide-bd_a/b_plait_sf"/>
</dbReference>
<keyword evidence="2" id="KW-0677">Repeat</keyword>
<organism evidence="6 7">
    <name type="scientific">Tilletia indica</name>
    <dbReference type="NCBI Taxonomy" id="43049"/>
    <lineage>
        <taxon>Eukaryota</taxon>
        <taxon>Fungi</taxon>
        <taxon>Dikarya</taxon>
        <taxon>Basidiomycota</taxon>
        <taxon>Ustilaginomycotina</taxon>
        <taxon>Exobasidiomycetes</taxon>
        <taxon>Tilletiales</taxon>
        <taxon>Tilletiaceae</taxon>
        <taxon>Tilletia</taxon>
    </lineage>
</organism>
<dbReference type="Pfam" id="PF15519">
    <property type="entry name" value="RBM39linker"/>
    <property type="match status" value="1"/>
</dbReference>
<keyword evidence="3" id="KW-0694">RNA-binding</keyword>
<feature type="compositionally biased region" description="Basic and acidic residues" evidence="4">
    <location>
        <begin position="22"/>
        <end position="44"/>
    </location>
</feature>
<dbReference type="InterPro" id="IPR035979">
    <property type="entry name" value="RBD_domain_sf"/>
</dbReference>